<dbReference type="RefSeq" id="WP_123933458.1">
    <property type="nucleotide sequence ID" value="NZ_CP033897.1"/>
</dbReference>
<organism evidence="2 3">
    <name type="scientific">Corynebacterium gerontici</name>
    <dbReference type="NCBI Taxonomy" id="2079234"/>
    <lineage>
        <taxon>Bacteria</taxon>
        <taxon>Bacillati</taxon>
        <taxon>Actinomycetota</taxon>
        <taxon>Actinomycetes</taxon>
        <taxon>Mycobacteriales</taxon>
        <taxon>Corynebacteriaceae</taxon>
        <taxon>Corynebacterium</taxon>
    </lineage>
</organism>
<evidence type="ECO:0008006" key="4">
    <source>
        <dbReference type="Google" id="ProtNLM"/>
    </source>
</evidence>
<evidence type="ECO:0000313" key="2">
    <source>
        <dbReference type="EMBL" id="AZA10986.1"/>
    </source>
</evidence>
<accession>A0A3G6IZA7</accession>
<proteinExistence type="predicted"/>
<feature type="signal peptide" evidence="1">
    <location>
        <begin position="1"/>
        <end position="25"/>
    </location>
</feature>
<evidence type="ECO:0000313" key="3">
    <source>
        <dbReference type="Proteomes" id="UP000271587"/>
    </source>
</evidence>
<keyword evidence="1" id="KW-0732">Signal</keyword>
<evidence type="ECO:0000256" key="1">
    <source>
        <dbReference type="SAM" id="SignalP"/>
    </source>
</evidence>
<dbReference type="OrthoDB" id="4772838at2"/>
<dbReference type="KEGG" id="cgk:CGERO_03330"/>
<feature type="chain" id="PRO_5018165614" description="Secreted protein" evidence="1">
    <location>
        <begin position="26"/>
        <end position="248"/>
    </location>
</feature>
<gene>
    <name evidence="2" type="ORF">CGERO_03330</name>
</gene>
<sequence precursor="true">MHLKRAALSLASAAALIAAAVPAHAANLVSQLPGASADGAVVVTDSPHVSVDVEKLGAEHTAKVNVKNNYDHAFECYAPGASTDPAKPEKLPNVVTEARIVTDSMNYYRAQPFLPKNGQNVPLLGVIPTDVFLQYVPQGSAGNLLGSDTAARAELSRQWDRARIAGHTGEIAPFTLQPGASETLEVKLGAPGHGERSDFDAAALLYCTDVQDQQAYVFAGYEPGVNPMWSGLSSHLPAQPATGSSNRN</sequence>
<reference evidence="2 3" key="1">
    <citation type="submission" date="2018-11" db="EMBL/GenBank/DDBJ databases">
        <authorList>
            <person name="Kleinhagauer T."/>
            <person name="Glaeser S.P."/>
            <person name="Spergser J."/>
            <person name="Ruckert C."/>
            <person name="Kaempfer P."/>
            <person name="Busse H.-J."/>
        </authorList>
    </citation>
    <scope>NUCLEOTIDE SEQUENCE [LARGE SCALE GENOMIC DNA]</scope>
    <source>
        <strain evidence="2 3">W8</strain>
    </source>
</reference>
<name>A0A3G6IZA7_9CORY</name>
<dbReference type="Proteomes" id="UP000271587">
    <property type="component" value="Chromosome"/>
</dbReference>
<protein>
    <recommendedName>
        <fullName evidence="4">Secreted protein</fullName>
    </recommendedName>
</protein>
<dbReference type="EMBL" id="CP033897">
    <property type="protein sequence ID" value="AZA10986.1"/>
    <property type="molecule type" value="Genomic_DNA"/>
</dbReference>
<keyword evidence="3" id="KW-1185">Reference proteome</keyword>
<dbReference type="AlphaFoldDB" id="A0A3G6IZA7"/>